<dbReference type="Proteomes" id="UP000005019">
    <property type="component" value="Unassembled WGS sequence"/>
</dbReference>
<keyword evidence="2" id="KW-1185">Reference proteome</keyword>
<evidence type="ECO:0000313" key="2">
    <source>
        <dbReference type="Proteomes" id="UP000005019"/>
    </source>
</evidence>
<dbReference type="AlphaFoldDB" id="F5RFY8"/>
<accession>F5RFY8</accession>
<dbReference type="STRING" id="1000565.METUNv1_03381"/>
<organism evidence="1 2">
    <name type="scientific">Methyloversatilis universalis (strain ATCC BAA-1314 / DSM 25237 / JCM 13912 / CCUG 52030 / FAM5)</name>
    <dbReference type="NCBI Taxonomy" id="1000565"/>
    <lineage>
        <taxon>Bacteria</taxon>
        <taxon>Pseudomonadati</taxon>
        <taxon>Pseudomonadota</taxon>
        <taxon>Betaproteobacteria</taxon>
        <taxon>Nitrosomonadales</taxon>
        <taxon>Sterolibacteriaceae</taxon>
        <taxon>Methyloversatilis</taxon>
    </lineage>
</organism>
<dbReference type="EMBL" id="AFHG01000057">
    <property type="protein sequence ID" value="EGK70476.1"/>
    <property type="molecule type" value="Genomic_DNA"/>
</dbReference>
<sequence>MTAPTLNYRDATQCLTLIAELPLTNVPRVRDTLTRMLYGLRQTPPRSADYLTVLEAMRPPLHFLQESLSKRYSSRPVAPGGADDAVLRQVVALWLAMAQAYAQAAENAGVNPLGDERLAQVCQRCVLYAGLAVLEYFRARRTVPRGLWLELHGYYSTAEEWGYATQPVPDGLKEGGHPQSAAESYCGVLLVDLSNPYGRSPREFDWVCRWAGQYAGLTEIMPVFGGTDAKTYAVDLNQDSGARPLEVFARSPHLRRLGSARLASEIERVVAGLRQGQSPEVLGLGADCHPVSAGRLLLQLYKPWCHAANPRRFQRRAGEGDIEVALTPESMHFFIAGHDFVQPPPARIYSHSDFVDIATFGERAADTGQLAVRQASARAQYPSQRWAMLDHSVMGYRLRAPRDTTPVEYAQLIAVFGPDSEHWRLARVSWLMYESDGSLLNGLYVLPGTPRALSVRPQPEEGQPGERFVRAFLLPAVQVMGEEATLVLPRGWFQQDRKIEVYVAELLRSVQLVRLNSFGVNYERVAFVELGAAD</sequence>
<evidence type="ECO:0008006" key="3">
    <source>
        <dbReference type="Google" id="ProtNLM"/>
    </source>
</evidence>
<protein>
    <recommendedName>
        <fullName evidence="3">Molecular chaperone</fullName>
    </recommendedName>
</protein>
<comment type="caution">
    <text evidence="1">The sequence shown here is derived from an EMBL/GenBank/DDBJ whole genome shotgun (WGS) entry which is preliminary data.</text>
</comment>
<dbReference type="eggNOG" id="ENOG5030Y2U">
    <property type="taxonomic scope" value="Bacteria"/>
</dbReference>
<gene>
    <name evidence="1" type="ORF">METUNv1_03381</name>
</gene>
<reference evidence="1 2" key="1">
    <citation type="journal article" date="2011" name="J. Bacteriol.">
        <title>Genome sequence of Methyloversatilis universalis FAM5T, a methylotrophic representative of the order Rhodocyclales.</title>
        <authorList>
            <person name="Kittichotirat W."/>
            <person name="Good N.M."/>
            <person name="Hall R."/>
            <person name="Bringel F."/>
            <person name="Lajus A."/>
            <person name="Medigue C."/>
            <person name="Smalley N.E."/>
            <person name="Beck D."/>
            <person name="Bumgarner R."/>
            <person name="Vuilleumier S."/>
            <person name="Kalyuzhnaya M.G."/>
        </authorList>
    </citation>
    <scope>NUCLEOTIDE SEQUENCE [LARGE SCALE GENOMIC DNA]</scope>
    <source>
        <strain evidence="2">ATCC BAA-1314 / JCM 13912 / FAM5</strain>
    </source>
</reference>
<name>F5RFY8_METUF</name>
<dbReference type="OrthoDB" id="9177203at2"/>
<proteinExistence type="predicted"/>
<dbReference type="RefSeq" id="WP_008063764.1">
    <property type="nucleotide sequence ID" value="NZ_AFHG01000057.1"/>
</dbReference>
<evidence type="ECO:0000313" key="1">
    <source>
        <dbReference type="EMBL" id="EGK70476.1"/>
    </source>
</evidence>